<protein>
    <submittedName>
        <fullName evidence="12">Uncharacterized protein</fullName>
    </submittedName>
</protein>
<dbReference type="GO" id="GO:0000444">
    <property type="term" value="C:MIS12/MIND type complex"/>
    <property type="evidence" value="ECO:0007669"/>
    <property type="project" value="InterPro"/>
</dbReference>
<dbReference type="GO" id="GO:0007059">
    <property type="term" value="P:chromosome segregation"/>
    <property type="evidence" value="ECO:0007669"/>
    <property type="project" value="TreeGrafter"/>
</dbReference>
<dbReference type="PANTHER" id="PTHR15459:SF3">
    <property type="entry name" value="POLYAMINE-MODULATED FACTOR 1"/>
    <property type="match status" value="1"/>
</dbReference>
<keyword evidence="6" id="KW-0995">Kinetochore</keyword>
<keyword evidence="10" id="KW-0175">Coiled coil</keyword>
<evidence type="ECO:0000256" key="5">
    <source>
        <dbReference type="ARBA" id="ARBA00022776"/>
    </source>
</evidence>
<evidence type="ECO:0000256" key="1">
    <source>
        <dbReference type="ARBA" id="ARBA00004123"/>
    </source>
</evidence>
<dbReference type="GO" id="GO:0005634">
    <property type="term" value="C:nucleus"/>
    <property type="evidence" value="ECO:0007669"/>
    <property type="project" value="UniProtKB-SubCell"/>
</dbReference>
<proteinExistence type="predicted"/>
<keyword evidence="7" id="KW-0539">Nucleus</keyword>
<evidence type="ECO:0000256" key="9">
    <source>
        <dbReference type="ARBA" id="ARBA00023328"/>
    </source>
</evidence>
<evidence type="ECO:0000256" key="6">
    <source>
        <dbReference type="ARBA" id="ARBA00022838"/>
    </source>
</evidence>
<keyword evidence="9" id="KW-0137">Centromere</keyword>
<comment type="subcellular location">
    <subcellularLocation>
        <location evidence="2">Chromosome</location>
        <location evidence="2">Centromere</location>
        <location evidence="2">Kinetochore</location>
    </subcellularLocation>
    <subcellularLocation>
        <location evidence="1">Nucleus</location>
    </subcellularLocation>
</comment>
<name>A0A6U4EXD1_9STRA</name>
<evidence type="ECO:0000256" key="10">
    <source>
        <dbReference type="SAM" id="Coils"/>
    </source>
</evidence>
<keyword evidence="5" id="KW-0498">Mitosis</keyword>
<evidence type="ECO:0000256" key="7">
    <source>
        <dbReference type="ARBA" id="ARBA00023242"/>
    </source>
</evidence>
<evidence type="ECO:0000256" key="3">
    <source>
        <dbReference type="ARBA" id="ARBA00022454"/>
    </source>
</evidence>
<gene>
    <name evidence="12" type="ORF">PPAR1163_LOCUS10040</name>
    <name evidence="11" type="ORF">PPAR1163_LOCUS9227</name>
</gene>
<dbReference type="Pfam" id="PF03980">
    <property type="entry name" value="Nnf1"/>
    <property type="match status" value="1"/>
</dbReference>
<keyword evidence="4" id="KW-0132">Cell division</keyword>
<dbReference type="GO" id="GO:0051301">
    <property type="term" value="P:cell division"/>
    <property type="evidence" value="ECO:0007669"/>
    <property type="project" value="UniProtKB-KW"/>
</dbReference>
<feature type="coiled-coil region" evidence="10">
    <location>
        <begin position="131"/>
        <end position="158"/>
    </location>
</feature>
<evidence type="ECO:0000256" key="2">
    <source>
        <dbReference type="ARBA" id="ARBA00004629"/>
    </source>
</evidence>
<evidence type="ECO:0000256" key="8">
    <source>
        <dbReference type="ARBA" id="ARBA00023306"/>
    </source>
</evidence>
<dbReference type="EMBL" id="HBGJ01015558">
    <property type="protein sequence ID" value="CAD9251678.1"/>
    <property type="molecule type" value="Transcribed_RNA"/>
</dbReference>
<dbReference type="InterPro" id="IPR007128">
    <property type="entry name" value="PMF1/Nnf1"/>
</dbReference>
<dbReference type="AlphaFoldDB" id="A0A6U4EXD1"/>
<organism evidence="12">
    <name type="scientific">Phaeomonas parva</name>
    <dbReference type="NCBI Taxonomy" id="124430"/>
    <lineage>
        <taxon>Eukaryota</taxon>
        <taxon>Sar</taxon>
        <taxon>Stramenopiles</taxon>
        <taxon>Ochrophyta</taxon>
        <taxon>Pinguiophyceae</taxon>
        <taxon>Pinguiochrysidales</taxon>
        <taxon>Pinguiochrysidaceae</taxon>
        <taxon>Phaeomonas</taxon>
    </lineage>
</organism>
<keyword evidence="3" id="KW-0158">Chromosome</keyword>
<dbReference type="EMBL" id="HBGJ01014447">
    <property type="protein sequence ID" value="CAD9250866.1"/>
    <property type="molecule type" value="Transcribed_RNA"/>
</dbReference>
<keyword evidence="8" id="KW-0131">Cell cycle</keyword>
<evidence type="ECO:0000256" key="4">
    <source>
        <dbReference type="ARBA" id="ARBA00022618"/>
    </source>
</evidence>
<dbReference type="PANTHER" id="PTHR15459">
    <property type="entry name" value="POLYAMINE-MODULATED FACTOR 1"/>
    <property type="match status" value="1"/>
</dbReference>
<evidence type="ECO:0000313" key="12">
    <source>
        <dbReference type="EMBL" id="CAD9251678.1"/>
    </source>
</evidence>
<accession>A0A6U4EXD1</accession>
<reference evidence="12" key="1">
    <citation type="submission" date="2021-01" db="EMBL/GenBank/DDBJ databases">
        <authorList>
            <person name="Corre E."/>
            <person name="Pelletier E."/>
            <person name="Niang G."/>
            <person name="Scheremetjew M."/>
            <person name="Finn R."/>
            <person name="Kale V."/>
            <person name="Holt S."/>
            <person name="Cochrane G."/>
            <person name="Meng A."/>
            <person name="Brown T."/>
            <person name="Cohen L."/>
        </authorList>
    </citation>
    <scope>NUCLEOTIDE SEQUENCE</scope>
    <source>
        <strain evidence="12">CCMP2877</strain>
    </source>
</reference>
<sequence>MSSEMSSGGAESSRVVRLRRNLHIALAQVHRHINSDAVKPCFRHLKDPKLVAAAEDLTAQMMVQVADNVKSEFEQIMSEYNLNERMLALDEIERRARAAAASEGGDGGGGDGVWVLPEDVSPTDVLRVLAVRSLRAERERLEAELAKKEAEARALRGAVVADARAVKGSADALRQSLGDVGAAADAMKL</sequence>
<evidence type="ECO:0000313" key="11">
    <source>
        <dbReference type="EMBL" id="CAD9250866.1"/>
    </source>
</evidence>